<protein>
    <submittedName>
        <fullName evidence="1">HAD-like protein</fullName>
    </submittedName>
</protein>
<dbReference type="Pfam" id="PF00702">
    <property type="entry name" value="Hydrolase"/>
    <property type="match status" value="1"/>
</dbReference>
<name>A0A1E4S4S7_CYBJN</name>
<dbReference type="OMA" id="QVHTFDG"/>
<dbReference type="Proteomes" id="UP000094389">
    <property type="component" value="Unassembled WGS sequence"/>
</dbReference>
<proteinExistence type="predicted"/>
<dbReference type="NCBIfam" id="TIGR01509">
    <property type="entry name" value="HAD-SF-IA-v3"/>
    <property type="match status" value="1"/>
</dbReference>
<dbReference type="PANTHER" id="PTHR43481">
    <property type="entry name" value="FRUCTOSE-1-PHOSPHATE PHOSPHATASE"/>
    <property type="match status" value="1"/>
</dbReference>
<dbReference type="CDD" id="cd07527">
    <property type="entry name" value="HAD_ScGPP-like"/>
    <property type="match status" value="1"/>
</dbReference>
<dbReference type="InterPro" id="IPR051806">
    <property type="entry name" value="HAD-like_SPP"/>
</dbReference>
<reference evidence="1 2" key="1">
    <citation type="journal article" date="2016" name="Proc. Natl. Acad. Sci. U.S.A.">
        <title>Comparative genomics of biotechnologically important yeasts.</title>
        <authorList>
            <person name="Riley R."/>
            <person name="Haridas S."/>
            <person name="Wolfe K.H."/>
            <person name="Lopes M.R."/>
            <person name="Hittinger C.T."/>
            <person name="Goeker M."/>
            <person name="Salamov A.A."/>
            <person name="Wisecaver J.H."/>
            <person name="Long T.M."/>
            <person name="Calvey C.H."/>
            <person name="Aerts A.L."/>
            <person name="Barry K.W."/>
            <person name="Choi C."/>
            <person name="Clum A."/>
            <person name="Coughlan A.Y."/>
            <person name="Deshpande S."/>
            <person name="Douglass A.P."/>
            <person name="Hanson S.J."/>
            <person name="Klenk H.-P."/>
            <person name="LaButti K.M."/>
            <person name="Lapidus A."/>
            <person name="Lindquist E.A."/>
            <person name="Lipzen A.M."/>
            <person name="Meier-Kolthoff J.P."/>
            <person name="Ohm R.A."/>
            <person name="Otillar R.P."/>
            <person name="Pangilinan J.L."/>
            <person name="Peng Y."/>
            <person name="Rokas A."/>
            <person name="Rosa C.A."/>
            <person name="Scheuner C."/>
            <person name="Sibirny A.A."/>
            <person name="Slot J.C."/>
            <person name="Stielow J.B."/>
            <person name="Sun H."/>
            <person name="Kurtzman C.P."/>
            <person name="Blackwell M."/>
            <person name="Grigoriev I.V."/>
            <person name="Jeffries T.W."/>
        </authorList>
    </citation>
    <scope>NUCLEOTIDE SEQUENCE [LARGE SCALE GENOMIC DNA]</scope>
    <source>
        <strain evidence="2">ATCC 18201 / CBS 1600 / BCRC 20928 / JCM 3617 / NBRC 0987 / NRRL Y-1542</strain>
    </source>
</reference>
<dbReference type="InterPro" id="IPR006439">
    <property type="entry name" value="HAD-SF_hydro_IA"/>
</dbReference>
<dbReference type="InterPro" id="IPR023198">
    <property type="entry name" value="PGP-like_dom2"/>
</dbReference>
<dbReference type="Gene3D" id="3.40.50.1000">
    <property type="entry name" value="HAD superfamily/HAD-like"/>
    <property type="match status" value="1"/>
</dbReference>
<dbReference type="SFLD" id="SFLDG01129">
    <property type="entry name" value="C1.5:_HAD__Beta-PGM__Phosphata"/>
    <property type="match status" value="1"/>
</dbReference>
<dbReference type="EMBL" id="KV453928">
    <property type="protein sequence ID" value="ODV74453.1"/>
    <property type="molecule type" value="Genomic_DNA"/>
</dbReference>
<evidence type="ECO:0000313" key="1">
    <source>
        <dbReference type="EMBL" id="ODV74453.1"/>
    </source>
</evidence>
<evidence type="ECO:0000313" key="2">
    <source>
        <dbReference type="Proteomes" id="UP000094389"/>
    </source>
</evidence>
<gene>
    <name evidence="1" type="ORF">CYBJADRAFT_167114</name>
</gene>
<dbReference type="RefSeq" id="XP_020071492.1">
    <property type="nucleotide sequence ID" value="XM_020214777.1"/>
</dbReference>
<dbReference type="OrthoDB" id="40579at2759"/>
<accession>A0A1E4S4S7</accession>
<dbReference type="STRING" id="983966.A0A1E4S4S7"/>
<dbReference type="AlphaFoldDB" id="A0A1E4S4S7"/>
<dbReference type="GO" id="GO:0006114">
    <property type="term" value="P:glycerol biosynthetic process"/>
    <property type="evidence" value="ECO:0007669"/>
    <property type="project" value="TreeGrafter"/>
</dbReference>
<organism evidence="1 2">
    <name type="scientific">Cyberlindnera jadinii (strain ATCC 18201 / CBS 1600 / BCRC 20928 / JCM 3617 / NBRC 0987 / NRRL Y-1542)</name>
    <name type="common">Torula yeast</name>
    <name type="synonym">Candida utilis</name>
    <dbReference type="NCBI Taxonomy" id="983966"/>
    <lineage>
        <taxon>Eukaryota</taxon>
        <taxon>Fungi</taxon>
        <taxon>Dikarya</taxon>
        <taxon>Ascomycota</taxon>
        <taxon>Saccharomycotina</taxon>
        <taxon>Saccharomycetes</taxon>
        <taxon>Phaffomycetales</taxon>
        <taxon>Phaffomycetaceae</taxon>
        <taxon>Cyberlindnera</taxon>
    </lineage>
</organism>
<dbReference type="GeneID" id="30989173"/>
<dbReference type="GO" id="GO:0006970">
    <property type="term" value="P:response to osmotic stress"/>
    <property type="evidence" value="ECO:0007669"/>
    <property type="project" value="TreeGrafter"/>
</dbReference>
<dbReference type="InterPro" id="IPR036412">
    <property type="entry name" value="HAD-like_sf"/>
</dbReference>
<dbReference type="PANTHER" id="PTHR43481:SF4">
    <property type="entry name" value="GLYCEROL-1-PHOSPHATE PHOSPHOHYDROLASE 1-RELATED"/>
    <property type="match status" value="1"/>
</dbReference>
<keyword evidence="2" id="KW-1185">Reference proteome</keyword>
<dbReference type="GO" id="GO:0000121">
    <property type="term" value="F:sn-glycerol 1-phosphatase activity"/>
    <property type="evidence" value="ECO:0007669"/>
    <property type="project" value="TreeGrafter"/>
</dbReference>
<dbReference type="Gene3D" id="1.10.150.240">
    <property type="entry name" value="Putative phosphatase, domain 2"/>
    <property type="match status" value="1"/>
</dbReference>
<dbReference type="SFLD" id="SFLDG01135">
    <property type="entry name" value="C1.5.6:_HAD__Beta-PGM__Phospha"/>
    <property type="match status" value="1"/>
</dbReference>
<dbReference type="SFLD" id="SFLDS00003">
    <property type="entry name" value="Haloacid_Dehalogenase"/>
    <property type="match status" value="1"/>
</dbReference>
<dbReference type="SUPFAM" id="SSF56784">
    <property type="entry name" value="HAD-like"/>
    <property type="match status" value="1"/>
</dbReference>
<dbReference type="InterPro" id="IPR023214">
    <property type="entry name" value="HAD_sf"/>
</dbReference>
<sequence>MTVKKPITLHLHAALFDVDGTIVDSSQPILDFWVNFGKDKDYFDGQYVFDHTHGWRTFDAIAKYAPDFADEELVKKLEGQVPDLYGAGAKEIPGAIDLVNSILNLPTESQRLAVATSGTYDMASKWFNILGLTRPEAFITAESVTHGKPDPEPYLLGRKSLGYADSGKTVVVFEDAPAGVKAGHGAGCFVIGIASTYDADTVKGFGADIVVPDLTGVKVVDYDKHNDTFKLVIDNYVYASEQFVQS</sequence>